<dbReference type="AlphaFoldDB" id="A0A975RVD8"/>
<accession>A0A975RVD8</accession>
<name>A0A975RVD8_9BRAD</name>
<dbReference type="RefSeq" id="WP_215616231.1">
    <property type="nucleotide sequence ID" value="NZ_CP076135.1"/>
</dbReference>
<dbReference type="KEGG" id="bsei:KMZ68_06980"/>
<evidence type="ECO:0000313" key="1">
    <source>
        <dbReference type="EMBL" id="QWG20776.1"/>
    </source>
</evidence>
<gene>
    <name evidence="1" type="ORF">KMZ68_06980</name>
</gene>
<dbReference type="Proteomes" id="UP000680805">
    <property type="component" value="Chromosome"/>
</dbReference>
<reference evidence="1" key="1">
    <citation type="submission" date="2021-06" db="EMBL/GenBank/DDBJ databases">
        <title>Bradyrhizobium sp. S2-11-2 Genome sequencing.</title>
        <authorList>
            <person name="Jin L."/>
        </authorList>
    </citation>
    <scope>NUCLEOTIDE SEQUENCE</scope>
    <source>
        <strain evidence="1">S2-11-2</strain>
    </source>
</reference>
<proteinExistence type="predicted"/>
<protein>
    <submittedName>
        <fullName evidence="1">Uncharacterized protein</fullName>
    </submittedName>
</protein>
<organism evidence="1 2">
    <name type="scientific">Bradyrhizobium sediminis</name>
    <dbReference type="NCBI Taxonomy" id="2840469"/>
    <lineage>
        <taxon>Bacteria</taxon>
        <taxon>Pseudomonadati</taxon>
        <taxon>Pseudomonadota</taxon>
        <taxon>Alphaproteobacteria</taxon>
        <taxon>Hyphomicrobiales</taxon>
        <taxon>Nitrobacteraceae</taxon>
        <taxon>Bradyrhizobium</taxon>
    </lineage>
</organism>
<sequence length="71" mass="8089">MPNAYIIEVLHQTAGIVAFDERGFRFFSSQRVFDSLEGRRFRSARDAERAARALLDGRRRSASKPQFTAAL</sequence>
<evidence type="ECO:0000313" key="2">
    <source>
        <dbReference type="Proteomes" id="UP000680805"/>
    </source>
</evidence>
<dbReference type="EMBL" id="CP076135">
    <property type="protein sequence ID" value="QWG20776.1"/>
    <property type="molecule type" value="Genomic_DNA"/>
</dbReference>